<dbReference type="InterPro" id="IPR036052">
    <property type="entry name" value="TrpB-like_PALP_sf"/>
</dbReference>
<dbReference type="NCBIfam" id="NF006058">
    <property type="entry name" value="PRK08206.1"/>
    <property type="match status" value="1"/>
</dbReference>
<evidence type="ECO:0000259" key="3">
    <source>
        <dbReference type="Pfam" id="PF00291"/>
    </source>
</evidence>
<dbReference type="SUPFAM" id="SSF53686">
    <property type="entry name" value="Tryptophan synthase beta subunit-like PLP-dependent enzymes"/>
    <property type="match status" value="1"/>
</dbReference>
<dbReference type="PANTHER" id="PTHR42937">
    <property type="match status" value="1"/>
</dbReference>
<dbReference type="eggNOG" id="COG1171">
    <property type="taxonomic scope" value="Bacteria"/>
</dbReference>
<dbReference type="PANTHER" id="PTHR42937:SF1">
    <property type="entry name" value="DIAMINOPROPIONATE AMMONIA-LYASE"/>
    <property type="match status" value="1"/>
</dbReference>
<dbReference type="Pfam" id="PF00291">
    <property type="entry name" value="PALP"/>
    <property type="match status" value="1"/>
</dbReference>
<dbReference type="InterPro" id="IPR010081">
    <property type="entry name" value="DiNH2opropionate_NH3_lyase"/>
</dbReference>
<keyword evidence="4" id="KW-0456">Lyase</keyword>
<comment type="cofactor">
    <cofactor evidence="1">
        <name>pyridoxal 5'-phosphate</name>
        <dbReference type="ChEBI" id="CHEBI:597326"/>
    </cofactor>
</comment>
<dbReference type="HOGENOM" id="CLU_021802_8_0_7"/>
<dbReference type="Gene3D" id="3.40.50.1100">
    <property type="match status" value="3"/>
</dbReference>
<reference evidence="4 5" key="1">
    <citation type="journal article" date="2011" name="J. Bacteriol.">
        <title>Complete genome sequence and updated annotation of Desulfovibrio alaskensis G20.</title>
        <authorList>
            <person name="Hauser L.J."/>
            <person name="Land M.L."/>
            <person name="Brown S.D."/>
            <person name="Larimer F."/>
            <person name="Keller K.L."/>
            <person name="Rapp-Giles B.J."/>
            <person name="Price M.N."/>
            <person name="Lin M."/>
            <person name="Bruce D.C."/>
            <person name="Detter J.C."/>
            <person name="Tapia R."/>
            <person name="Han C.S."/>
            <person name="Goodwin L.A."/>
            <person name="Cheng J.F."/>
            <person name="Pitluck S."/>
            <person name="Copeland A."/>
            <person name="Lucas S."/>
            <person name="Nolan M."/>
            <person name="Lapidus A.L."/>
            <person name="Palumbo A.V."/>
            <person name="Wall J.D."/>
        </authorList>
    </citation>
    <scope>NUCLEOTIDE SEQUENCE [LARGE SCALE GENOMIC DNA]</scope>
    <source>
        <strain evidence="5">ATCC BAA 1058 / DSM 17464 / G20</strain>
    </source>
</reference>
<dbReference type="CDD" id="cd00640">
    <property type="entry name" value="Trp-synth-beta_II"/>
    <property type="match status" value="1"/>
</dbReference>
<evidence type="ECO:0000313" key="5">
    <source>
        <dbReference type="Proteomes" id="UP000002710"/>
    </source>
</evidence>
<dbReference type="InterPro" id="IPR019871">
    <property type="entry name" value="DiNH2propionate_NH3-lyase_sub"/>
</dbReference>
<dbReference type="RefSeq" id="WP_011367266.1">
    <property type="nucleotide sequence ID" value="NC_007519.1"/>
</dbReference>
<dbReference type="AlphaFoldDB" id="Q312S9"/>
<dbReference type="EMBL" id="CP000112">
    <property type="protein sequence ID" value="ABB38067.1"/>
    <property type="molecule type" value="Genomic_DNA"/>
</dbReference>
<proteinExistence type="predicted"/>
<sequence>MSNIRFIANQKARQQTDKVDVSFLSCAEAEVVRGFFKTFEGYEPTPLVGLKGLAAELGVSSFYLKDESKRFGLNAFKVLGGGYAIAKHICRRLGVPIAEMSMERLCSAEVREALGEVTFVSATDGNHGRGVAWAANRMGQKSVIYMPKGSAVTRLENIRAEGAQASITDLNYDDAVRLAWKDSQEKGWVMVQDTAWEGYEEIPGWIMQGYTTLALEALEEFERQEGEAPTHVFLQAGVGSFAGGVQGLLAQRYGERRPVTAVVEPELADCIFRSAAAADGNPHFVTGDMPTVMAGLACGEPNTVGWSILRDYSDGYISCPDWVAANGMRILASPRPGDARVISGESGAVTTGIVECLMRMPDMAPVREALELDGDSRVLVISTEGDTDPVMYRKIVWQGAYPEIEG</sequence>
<dbReference type="EC" id="4.3.1.15" evidence="4"/>
<dbReference type="STRING" id="207559.Dde_1266"/>
<dbReference type="InterPro" id="IPR001926">
    <property type="entry name" value="TrpB-like_PALP"/>
</dbReference>
<dbReference type="NCBIfam" id="TIGR03528">
    <property type="entry name" value="2_3_DAP_am_ly"/>
    <property type="match status" value="1"/>
</dbReference>
<keyword evidence="2" id="KW-0663">Pyridoxal phosphate</keyword>
<evidence type="ECO:0000256" key="1">
    <source>
        <dbReference type="ARBA" id="ARBA00001933"/>
    </source>
</evidence>
<dbReference type="GO" id="GO:0008838">
    <property type="term" value="F:diaminopropionate ammonia-lyase activity"/>
    <property type="evidence" value="ECO:0007669"/>
    <property type="project" value="UniProtKB-EC"/>
</dbReference>
<dbReference type="GO" id="GO:0030170">
    <property type="term" value="F:pyridoxal phosphate binding"/>
    <property type="evidence" value="ECO:0007669"/>
    <property type="project" value="InterPro"/>
</dbReference>
<protein>
    <submittedName>
        <fullName evidence="4">Diaminopropionate ammonia-lyase</fullName>
        <ecNumber evidence="4">4.3.1.15</ecNumber>
    </submittedName>
</protein>
<dbReference type="KEGG" id="dde:Dde_1266"/>
<gene>
    <name evidence="4" type="ordered locus">Dde_1266</name>
</gene>
<dbReference type="NCBIfam" id="TIGR01747">
    <property type="entry name" value="diampropi_NH3ly"/>
    <property type="match status" value="1"/>
</dbReference>
<name>Q312S9_OLEA2</name>
<feature type="domain" description="Tryptophan synthase beta chain-like PALP" evidence="3">
    <location>
        <begin position="40"/>
        <end position="354"/>
    </location>
</feature>
<dbReference type="Proteomes" id="UP000002710">
    <property type="component" value="Chromosome"/>
</dbReference>
<organism evidence="4 5">
    <name type="scientific">Oleidesulfovibrio alaskensis (strain ATCC BAA-1058 / DSM 17464 / G20)</name>
    <name type="common">Desulfovibrio alaskensis</name>
    <dbReference type="NCBI Taxonomy" id="207559"/>
    <lineage>
        <taxon>Bacteria</taxon>
        <taxon>Pseudomonadati</taxon>
        <taxon>Thermodesulfobacteriota</taxon>
        <taxon>Desulfovibrionia</taxon>
        <taxon>Desulfovibrionales</taxon>
        <taxon>Desulfovibrionaceae</taxon>
        <taxon>Oleidesulfovibrio</taxon>
    </lineage>
</organism>
<keyword evidence="5" id="KW-1185">Reference proteome</keyword>
<evidence type="ECO:0000256" key="2">
    <source>
        <dbReference type="ARBA" id="ARBA00022898"/>
    </source>
</evidence>
<evidence type="ECO:0000313" key="4">
    <source>
        <dbReference type="EMBL" id="ABB38067.1"/>
    </source>
</evidence>
<accession>Q312S9</accession>